<sequence>MREKVFLIPACALLAGCTVGPNYAGPPVAASDAVARGTFVRASDPSFRADLGVARWWESLNDPLLTRLVDDGLAQSPNIDLAQARIREAASQLTQQQANQLPSISANGTYLRAQLPGTGLGGGSSAQGGGSSSTLTFYNVGANASWEPDLFGGGRRGVEQSRANVGRRFADLADAQVSLAAQIAQAYVNLRDAQERSRLNAQSSELQKRAITLTKQRFQAGTASTLDLERLQTQFDQTQAQNIPLKTQVDEYLNQLAVLTGRTPGALDPLLTSATPVPLPPAKVPIGDPASLIARRPDIRSAERALAASNAQIGVNTAKLYPSLRFMGILGLGGSTPGAVLDPSNLSTILAPMLSWSFLDFGRTRASIRQSEAQRDQASAQYREALLEALQDAETSLSRFGTLRLQLAQLLQAEASASRAANLNAQRLRAGTTSLIDQLDVERQRLSAASAVAQARAQLTISYIAVNKSLGLGWTELGTPPPAQVRSR</sequence>
<dbReference type="PROSITE" id="PS51257">
    <property type="entry name" value="PROKAR_LIPOPROTEIN"/>
    <property type="match status" value="1"/>
</dbReference>
<dbReference type="Gene3D" id="2.20.200.10">
    <property type="entry name" value="Outer membrane efflux proteins (OEP)"/>
    <property type="match status" value="1"/>
</dbReference>
<dbReference type="GO" id="GO:0015562">
    <property type="term" value="F:efflux transmembrane transporter activity"/>
    <property type="evidence" value="ECO:0007669"/>
    <property type="project" value="InterPro"/>
</dbReference>
<comment type="similarity">
    <text evidence="1 2">Belongs to the outer membrane factor (OMF) (TC 1.B.17) family.</text>
</comment>
<evidence type="ECO:0000256" key="1">
    <source>
        <dbReference type="ARBA" id="ARBA00007613"/>
    </source>
</evidence>
<dbReference type="AlphaFoldDB" id="A0A3R9YJF8"/>
<comment type="subcellular location">
    <subcellularLocation>
        <location evidence="2">Cell membrane</location>
        <topology evidence="2">Lipid-anchor</topology>
    </subcellularLocation>
</comment>
<dbReference type="Gene3D" id="1.20.1600.10">
    <property type="entry name" value="Outer membrane efflux proteins (OEP)"/>
    <property type="match status" value="1"/>
</dbReference>
<evidence type="ECO:0000313" key="4">
    <source>
        <dbReference type="Proteomes" id="UP000274661"/>
    </source>
</evidence>
<name>A0A3R9YJF8_9SPHN</name>
<dbReference type="InterPro" id="IPR003423">
    <property type="entry name" value="OMP_efflux"/>
</dbReference>
<keyword evidence="2" id="KW-0449">Lipoprotein</keyword>
<dbReference type="RefSeq" id="WP_126719143.1">
    <property type="nucleotide sequence ID" value="NZ_RWJF01000001.1"/>
</dbReference>
<dbReference type="Pfam" id="PF02321">
    <property type="entry name" value="OEP"/>
    <property type="match status" value="2"/>
</dbReference>
<keyword evidence="2" id="KW-0812">Transmembrane</keyword>
<comment type="caution">
    <text evidence="3">The sequence shown here is derived from an EMBL/GenBank/DDBJ whole genome shotgun (WGS) entry which is preliminary data.</text>
</comment>
<gene>
    <name evidence="3" type="ORF">HMF7854_11055</name>
</gene>
<dbReference type="InterPro" id="IPR010131">
    <property type="entry name" value="MdtP/NodT-like"/>
</dbReference>
<dbReference type="PANTHER" id="PTHR30203:SF25">
    <property type="entry name" value="OUTER MEMBRANE PROTEIN-RELATED"/>
    <property type="match status" value="1"/>
</dbReference>
<dbReference type="NCBIfam" id="TIGR01845">
    <property type="entry name" value="outer_NodT"/>
    <property type="match status" value="1"/>
</dbReference>
<dbReference type="GO" id="GO:0005886">
    <property type="term" value="C:plasma membrane"/>
    <property type="evidence" value="ECO:0007669"/>
    <property type="project" value="UniProtKB-SubCell"/>
</dbReference>
<keyword evidence="2" id="KW-0564">Palmitate</keyword>
<protein>
    <submittedName>
        <fullName evidence="3">Efflux transporter outer membrane subunit</fullName>
    </submittedName>
</protein>
<dbReference type="PANTHER" id="PTHR30203">
    <property type="entry name" value="OUTER MEMBRANE CATION EFFLUX PROTEIN"/>
    <property type="match status" value="1"/>
</dbReference>
<evidence type="ECO:0000313" key="3">
    <source>
        <dbReference type="EMBL" id="RST31315.1"/>
    </source>
</evidence>
<keyword evidence="2" id="KW-0732">Signal</keyword>
<keyword evidence="2" id="KW-0472">Membrane</keyword>
<organism evidence="3 4">
    <name type="scientific">Sphingomonas ginkgonis</name>
    <dbReference type="NCBI Taxonomy" id="2315330"/>
    <lineage>
        <taxon>Bacteria</taxon>
        <taxon>Pseudomonadati</taxon>
        <taxon>Pseudomonadota</taxon>
        <taxon>Alphaproteobacteria</taxon>
        <taxon>Sphingomonadales</taxon>
        <taxon>Sphingomonadaceae</taxon>
        <taxon>Sphingomonas</taxon>
    </lineage>
</organism>
<keyword evidence="4" id="KW-1185">Reference proteome</keyword>
<dbReference type="EMBL" id="RWJF01000001">
    <property type="protein sequence ID" value="RST31315.1"/>
    <property type="molecule type" value="Genomic_DNA"/>
</dbReference>
<feature type="chain" id="PRO_5018378508" evidence="2">
    <location>
        <begin position="25"/>
        <end position="488"/>
    </location>
</feature>
<dbReference type="SUPFAM" id="SSF56954">
    <property type="entry name" value="Outer membrane efflux proteins (OEP)"/>
    <property type="match status" value="1"/>
</dbReference>
<accession>A0A3R9YJF8</accession>
<dbReference type="OrthoDB" id="7181739at2"/>
<feature type="signal peptide" evidence="2">
    <location>
        <begin position="1"/>
        <end position="24"/>
    </location>
</feature>
<proteinExistence type="inferred from homology"/>
<evidence type="ECO:0000256" key="2">
    <source>
        <dbReference type="RuleBase" id="RU362097"/>
    </source>
</evidence>
<keyword evidence="2" id="KW-1134">Transmembrane beta strand</keyword>
<dbReference type="Proteomes" id="UP000274661">
    <property type="component" value="Unassembled WGS sequence"/>
</dbReference>
<reference evidence="3 4" key="1">
    <citation type="submission" date="2018-12" db="EMBL/GenBank/DDBJ databases">
        <title>Sphingomonas sp. HMF7854 Genome sequencing and assembly.</title>
        <authorList>
            <person name="Cha I."/>
            <person name="Kang H."/>
            <person name="Kim H."/>
            <person name="Kang J."/>
            <person name="Joh K."/>
        </authorList>
    </citation>
    <scope>NUCLEOTIDE SEQUENCE [LARGE SCALE GENOMIC DNA]</scope>
    <source>
        <strain evidence="3 4">HMF7854</strain>
    </source>
</reference>